<dbReference type="InterPro" id="IPR047057">
    <property type="entry name" value="MerR_fam"/>
</dbReference>
<dbReference type="Gene3D" id="1.10.1660.10">
    <property type="match status" value="1"/>
</dbReference>
<proteinExistence type="predicted"/>
<evidence type="ECO:0000256" key="1">
    <source>
        <dbReference type="ARBA" id="ARBA00023125"/>
    </source>
</evidence>
<feature type="region of interest" description="Disordered" evidence="2">
    <location>
        <begin position="102"/>
        <end position="122"/>
    </location>
</feature>
<name>A0ABP7AKC3_9ACTN</name>
<comment type="caution">
    <text evidence="4">The sequence shown here is derived from an EMBL/GenBank/DDBJ whole genome shotgun (WGS) entry which is preliminary data.</text>
</comment>
<dbReference type="EMBL" id="BAABAB010000035">
    <property type="protein sequence ID" value="GAA3634136.1"/>
    <property type="molecule type" value="Genomic_DNA"/>
</dbReference>
<keyword evidence="1" id="KW-0238">DNA-binding</keyword>
<evidence type="ECO:0000313" key="4">
    <source>
        <dbReference type="EMBL" id="GAA3634136.1"/>
    </source>
</evidence>
<dbReference type="Proteomes" id="UP001501490">
    <property type="component" value="Unassembled WGS sequence"/>
</dbReference>
<dbReference type="SUPFAM" id="SSF46955">
    <property type="entry name" value="Putative DNA-binding domain"/>
    <property type="match status" value="1"/>
</dbReference>
<dbReference type="SMART" id="SM00422">
    <property type="entry name" value="HTH_MERR"/>
    <property type="match status" value="1"/>
</dbReference>
<dbReference type="PANTHER" id="PTHR30204:SF58">
    <property type="entry name" value="HTH-TYPE TRANSCRIPTIONAL REGULATOR YFMP"/>
    <property type="match status" value="1"/>
</dbReference>
<dbReference type="PANTHER" id="PTHR30204">
    <property type="entry name" value="REDOX-CYCLING DRUG-SENSING TRANSCRIPTIONAL ACTIVATOR SOXR"/>
    <property type="match status" value="1"/>
</dbReference>
<evidence type="ECO:0000313" key="5">
    <source>
        <dbReference type="Proteomes" id="UP001501490"/>
    </source>
</evidence>
<reference evidence="5" key="1">
    <citation type="journal article" date="2019" name="Int. J. Syst. Evol. Microbiol.">
        <title>The Global Catalogue of Microorganisms (GCM) 10K type strain sequencing project: providing services to taxonomists for standard genome sequencing and annotation.</title>
        <authorList>
            <consortium name="The Broad Institute Genomics Platform"/>
            <consortium name="The Broad Institute Genome Sequencing Center for Infectious Disease"/>
            <person name="Wu L."/>
            <person name="Ma J."/>
        </authorList>
    </citation>
    <scope>NUCLEOTIDE SEQUENCE [LARGE SCALE GENOMIC DNA]</scope>
    <source>
        <strain evidence="5">JCM 16929</strain>
    </source>
</reference>
<accession>A0ABP7AKC3</accession>
<feature type="region of interest" description="Disordered" evidence="2">
    <location>
        <begin position="1"/>
        <end position="27"/>
    </location>
</feature>
<feature type="domain" description="HTH merR-type" evidence="3">
    <location>
        <begin position="25"/>
        <end position="93"/>
    </location>
</feature>
<evidence type="ECO:0000256" key="2">
    <source>
        <dbReference type="SAM" id="MobiDB-lite"/>
    </source>
</evidence>
<dbReference type="InterPro" id="IPR000551">
    <property type="entry name" value="MerR-type_HTH_dom"/>
</dbReference>
<keyword evidence="5" id="KW-1185">Reference proteome</keyword>
<dbReference type="InterPro" id="IPR009061">
    <property type="entry name" value="DNA-bd_dom_put_sf"/>
</dbReference>
<evidence type="ECO:0000259" key="3">
    <source>
        <dbReference type="PROSITE" id="PS50937"/>
    </source>
</evidence>
<dbReference type="PROSITE" id="PS50937">
    <property type="entry name" value="HTH_MERR_2"/>
    <property type="match status" value="1"/>
</dbReference>
<protein>
    <recommendedName>
        <fullName evidence="3">HTH merR-type domain-containing protein</fullName>
    </recommendedName>
</protein>
<gene>
    <name evidence="4" type="ORF">GCM10022236_40870</name>
</gene>
<dbReference type="RefSeq" id="WP_344808068.1">
    <property type="nucleotide sequence ID" value="NZ_BAABAB010000035.1"/>
</dbReference>
<organism evidence="4 5">
    <name type="scientific">Microlunatus ginsengisoli</name>
    <dbReference type="NCBI Taxonomy" id="363863"/>
    <lineage>
        <taxon>Bacteria</taxon>
        <taxon>Bacillati</taxon>
        <taxon>Actinomycetota</taxon>
        <taxon>Actinomycetes</taxon>
        <taxon>Propionibacteriales</taxon>
        <taxon>Propionibacteriaceae</taxon>
        <taxon>Microlunatus</taxon>
    </lineage>
</organism>
<dbReference type="Pfam" id="PF13411">
    <property type="entry name" value="MerR_1"/>
    <property type="match status" value="1"/>
</dbReference>
<sequence length="122" mass="12952">MTTDPTAAGQPDPQASGQPSADQGVYGIGVTSDLVGTAIQNLRAYERAGLVMPSRTTGGNRLYSPHDVARLRRIQVLLKQGLNLAGIAQVLDLQDDNQRLRSQIDSITEADPPTAGENPPHP</sequence>